<dbReference type="EMBL" id="ASSP01000003">
    <property type="protein sequence ID" value="EOS16631.1"/>
    <property type="molecule type" value="Genomic_DNA"/>
</dbReference>
<dbReference type="OrthoDB" id="9780929at2"/>
<dbReference type="AlphaFoldDB" id="R9IDI5"/>
<organism evidence="1 2">
    <name type="scientific">Phocaeicola sartorii</name>
    <dbReference type="NCBI Taxonomy" id="671267"/>
    <lineage>
        <taxon>Bacteria</taxon>
        <taxon>Pseudomonadati</taxon>
        <taxon>Bacteroidota</taxon>
        <taxon>Bacteroidia</taxon>
        <taxon>Bacteroidales</taxon>
        <taxon>Bacteroidaceae</taxon>
        <taxon>Phocaeicola</taxon>
    </lineage>
</organism>
<keyword evidence="2" id="KW-1185">Reference proteome</keyword>
<evidence type="ECO:0000313" key="1">
    <source>
        <dbReference type="EMBL" id="EOS16631.1"/>
    </source>
</evidence>
<dbReference type="PATRIC" id="fig|1235788.3.peg.305"/>
<dbReference type="Gene3D" id="3.10.450.620">
    <property type="entry name" value="JHP933, nucleotidyltransferase-like core domain"/>
    <property type="match status" value="1"/>
</dbReference>
<reference evidence="1 2" key="1">
    <citation type="submission" date="2013-04" db="EMBL/GenBank/DDBJ databases">
        <title>The Genome Sequence of Bacteroides massiliensis dnLKV3.</title>
        <authorList>
            <consortium name="The Broad Institute Genomics Platform"/>
            <consortium name="The Broad Institute Genome Sequencing Center for Infectious Disease"/>
            <person name="Earl A."/>
            <person name="Xavier R."/>
            <person name="Kuhn K."/>
            <person name="Stappenbeck T."/>
            <person name="Walker B."/>
            <person name="Young S."/>
            <person name="Zeng Q."/>
            <person name="Gargeya S."/>
            <person name="Fitzgerald M."/>
            <person name="Haas B."/>
            <person name="Abouelleil A."/>
            <person name="Allen A.W."/>
            <person name="Alvarado L."/>
            <person name="Arachchi H.M."/>
            <person name="Berlin A.M."/>
            <person name="Chapman S.B."/>
            <person name="Gainer-Dewar J."/>
            <person name="Goldberg J."/>
            <person name="Griggs A."/>
            <person name="Gujja S."/>
            <person name="Hansen M."/>
            <person name="Howarth C."/>
            <person name="Imamovic A."/>
            <person name="Ireland A."/>
            <person name="Larimer J."/>
            <person name="McCowan C."/>
            <person name="Murphy C."/>
            <person name="Pearson M."/>
            <person name="Poon T.W."/>
            <person name="Priest M."/>
            <person name="Roberts A."/>
            <person name="Saif S."/>
            <person name="Shea T."/>
            <person name="Sisk P."/>
            <person name="Sykes S."/>
            <person name="Wortman J."/>
            <person name="Nusbaum C."/>
            <person name="Birren B."/>
        </authorList>
    </citation>
    <scope>NUCLEOTIDE SEQUENCE [LARGE SCALE GENOMIC DNA]</scope>
    <source>
        <strain evidence="2">dnLKV3</strain>
    </source>
</reference>
<dbReference type="STRING" id="1235788.C802_00310"/>
<gene>
    <name evidence="1" type="ORF">C802_00310</name>
</gene>
<accession>R9IDI5</accession>
<dbReference type="RefSeq" id="WP_016274796.1">
    <property type="nucleotide sequence ID" value="NZ_JANKBR010000030.1"/>
</dbReference>
<comment type="caution">
    <text evidence="1">The sequence shown here is derived from an EMBL/GenBank/DDBJ whole genome shotgun (WGS) entry which is preliminary data.</text>
</comment>
<name>R9IDI5_9BACT</name>
<dbReference type="Pfam" id="PF08843">
    <property type="entry name" value="AbiEii"/>
    <property type="match status" value="1"/>
</dbReference>
<sequence>MIFTDLTVDDRRDIIDYVSDRTGLSRIVVEKDWWVTSVLRAIFSLPYSDNISFKGGTNLSKCWDLIHRMSEDIDIAVSREYLGFPGELSKNQISDKLRRASCSFVRNTMINDVENALIGQGITPDLITVSVHETKVSTVDPETIYVAYKPIFEGNGYVLPQVKIEVSGRSMSEPVKTVAIRSYISDNLPKLTFEDNPVDVNAVLPQRTFLEKLFLLHEEFAKPSADIRIERMSRHIYDVSRIMRTGVADEALADDCLYESVIEHRRKFIGLKGFDYDTLRRSSLKIIPTGEIRDRWETDYKSTVMNMVMGEAPTFDEIIAELEVLNEKINRM</sequence>
<evidence type="ECO:0008006" key="3">
    <source>
        <dbReference type="Google" id="ProtNLM"/>
    </source>
</evidence>
<dbReference type="Proteomes" id="UP000014200">
    <property type="component" value="Unassembled WGS sequence"/>
</dbReference>
<evidence type="ECO:0000313" key="2">
    <source>
        <dbReference type="Proteomes" id="UP000014200"/>
    </source>
</evidence>
<dbReference type="HOGENOM" id="CLU_066201_0_1_10"/>
<protein>
    <recommendedName>
        <fullName evidence="3">Nucleotidyl transferase AbiEii/AbiGii toxin family protein</fullName>
    </recommendedName>
</protein>
<proteinExistence type="predicted"/>
<dbReference type="InterPro" id="IPR014942">
    <property type="entry name" value="AbiEii"/>
</dbReference>